<evidence type="ECO:0000259" key="2">
    <source>
        <dbReference type="PROSITE" id="PS50994"/>
    </source>
</evidence>
<evidence type="ECO:0000313" key="4">
    <source>
        <dbReference type="Proteomes" id="UP000199032"/>
    </source>
</evidence>
<gene>
    <name evidence="3" type="ORF">COMA1_11762</name>
</gene>
<dbReference type="InterPro" id="IPR050900">
    <property type="entry name" value="Transposase_IS3/IS150/IS904"/>
</dbReference>
<dbReference type="AlphaFoldDB" id="A0A0S4LCH7"/>
<feature type="region of interest" description="Disordered" evidence="1">
    <location>
        <begin position="1"/>
        <end position="21"/>
    </location>
</feature>
<dbReference type="InterPro" id="IPR001584">
    <property type="entry name" value="Integrase_cat-core"/>
</dbReference>
<organism evidence="3 4">
    <name type="scientific">Candidatus Nitrospira nitrosa</name>
    <dbReference type="NCBI Taxonomy" id="1742972"/>
    <lineage>
        <taxon>Bacteria</taxon>
        <taxon>Pseudomonadati</taxon>
        <taxon>Nitrospirota</taxon>
        <taxon>Nitrospiria</taxon>
        <taxon>Nitrospirales</taxon>
        <taxon>Nitrospiraceae</taxon>
        <taxon>Nitrospira</taxon>
    </lineage>
</organism>
<sequence>MLGVNRAGLHRATGAGRRRSPAEPPWLERLRYWIQQHPTFGYRRLWVQLRFRDGIMVNRKAVYRVLNQNGWFVHQRVCTPCPRVQGWTSRADRSNERWAMDVTHIPCGQDGWAHFAAVIDCHDREVIGYEFAIRSRAKEAERAIEAACLARFGTLRPVGAPVLRSDNGFIFQSRRFRQACRDYRLQQEFITPNTPEQNGIIERFFRSLKEECAWQHTFQTFEKARRVIRAWMQW</sequence>
<proteinExistence type="predicted"/>
<dbReference type="InterPro" id="IPR048020">
    <property type="entry name" value="Transpos_IS3"/>
</dbReference>
<name>A0A0S4LCH7_9BACT</name>
<protein>
    <submittedName>
        <fullName evidence="3">Integrase core domain protein</fullName>
    </submittedName>
</protein>
<dbReference type="Pfam" id="PF00665">
    <property type="entry name" value="rve"/>
    <property type="match status" value="1"/>
</dbReference>
<dbReference type="Pfam" id="PF13276">
    <property type="entry name" value="HTH_21"/>
    <property type="match status" value="1"/>
</dbReference>
<reference evidence="3 4" key="1">
    <citation type="submission" date="2015-10" db="EMBL/GenBank/DDBJ databases">
        <authorList>
            <person name="Gilbert D.G."/>
        </authorList>
    </citation>
    <scope>NUCLEOTIDE SEQUENCE [LARGE SCALE GENOMIC DNA]</scope>
    <source>
        <strain evidence="3">COMA1</strain>
    </source>
</reference>
<evidence type="ECO:0000256" key="1">
    <source>
        <dbReference type="SAM" id="MobiDB-lite"/>
    </source>
</evidence>
<evidence type="ECO:0000313" key="3">
    <source>
        <dbReference type="EMBL" id="CUS34553.1"/>
    </source>
</evidence>
<accession>A0A0S4LCH7</accession>
<dbReference type="SUPFAM" id="SSF53098">
    <property type="entry name" value="Ribonuclease H-like"/>
    <property type="match status" value="1"/>
</dbReference>
<dbReference type="GO" id="GO:0003676">
    <property type="term" value="F:nucleic acid binding"/>
    <property type="evidence" value="ECO:0007669"/>
    <property type="project" value="InterPro"/>
</dbReference>
<dbReference type="InterPro" id="IPR036397">
    <property type="entry name" value="RNaseH_sf"/>
</dbReference>
<dbReference type="Proteomes" id="UP000199032">
    <property type="component" value="Unassembled WGS sequence"/>
</dbReference>
<dbReference type="InterPro" id="IPR025948">
    <property type="entry name" value="HTH-like_dom"/>
</dbReference>
<dbReference type="STRING" id="1742972.COMA1_11762"/>
<dbReference type="NCBIfam" id="NF033516">
    <property type="entry name" value="transpos_IS3"/>
    <property type="match status" value="1"/>
</dbReference>
<dbReference type="PROSITE" id="PS50994">
    <property type="entry name" value="INTEGRASE"/>
    <property type="match status" value="1"/>
</dbReference>
<keyword evidence="4" id="KW-1185">Reference proteome</keyword>
<dbReference type="GO" id="GO:0015074">
    <property type="term" value="P:DNA integration"/>
    <property type="evidence" value="ECO:0007669"/>
    <property type="project" value="InterPro"/>
</dbReference>
<dbReference type="EMBL" id="CZQA01000001">
    <property type="protein sequence ID" value="CUS34553.1"/>
    <property type="molecule type" value="Genomic_DNA"/>
</dbReference>
<dbReference type="PANTHER" id="PTHR46889:SF4">
    <property type="entry name" value="TRANSPOSASE INSO FOR INSERTION SEQUENCE ELEMENT IS911B-RELATED"/>
    <property type="match status" value="1"/>
</dbReference>
<dbReference type="Gene3D" id="3.30.420.10">
    <property type="entry name" value="Ribonuclease H-like superfamily/Ribonuclease H"/>
    <property type="match status" value="1"/>
</dbReference>
<dbReference type="InterPro" id="IPR012337">
    <property type="entry name" value="RNaseH-like_sf"/>
</dbReference>
<dbReference type="OrthoDB" id="9801287at2"/>
<dbReference type="PANTHER" id="PTHR46889">
    <property type="entry name" value="TRANSPOSASE INSF FOR INSERTION SEQUENCE IS3B-RELATED"/>
    <property type="match status" value="1"/>
</dbReference>
<dbReference type="RefSeq" id="WP_090746543.1">
    <property type="nucleotide sequence ID" value="NZ_CZQA01000001.1"/>
</dbReference>
<feature type="domain" description="Integrase catalytic" evidence="2">
    <location>
        <begin position="90"/>
        <end position="234"/>
    </location>
</feature>